<dbReference type="GO" id="GO:0005886">
    <property type="term" value="C:plasma membrane"/>
    <property type="evidence" value="ECO:0007669"/>
    <property type="project" value="TreeGrafter"/>
</dbReference>
<feature type="domain" description="Fibronectin type-III" evidence="2">
    <location>
        <begin position="9"/>
        <end position="91"/>
    </location>
</feature>
<dbReference type="OMA" id="ACSRHGD"/>
<keyword evidence="1" id="KW-0472">Membrane</keyword>
<evidence type="ECO:0008006" key="6">
    <source>
        <dbReference type="Google" id="ProtNLM"/>
    </source>
</evidence>
<dbReference type="InterPro" id="IPR036116">
    <property type="entry name" value="FN3_sf"/>
</dbReference>
<dbReference type="AlphaFoldDB" id="A0A3Q3XAD0"/>
<dbReference type="Gene3D" id="2.60.40.10">
    <property type="entry name" value="Immunoglobulins"/>
    <property type="match status" value="2"/>
</dbReference>
<dbReference type="InterPro" id="IPR003961">
    <property type="entry name" value="FN3_dom"/>
</dbReference>
<evidence type="ECO:0000313" key="4">
    <source>
        <dbReference type="Ensembl" id="ENSMMOP00000025265.1"/>
    </source>
</evidence>
<dbReference type="PANTHER" id="PTHR20859">
    <property type="entry name" value="INTERFERON/INTERLEUKIN RECEPTOR"/>
    <property type="match status" value="1"/>
</dbReference>
<feature type="domain" description="Interferon/interleukin receptor" evidence="3">
    <location>
        <begin position="146"/>
        <end position="189"/>
    </location>
</feature>
<protein>
    <recommendedName>
        <fullName evidence="6">Fibronectin type-III domain-containing protein</fullName>
    </recommendedName>
</protein>
<evidence type="ECO:0000313" key="5">
    <source>
        <dbReference type="Proteomes" id="UP000261620"/>
    </source>
</evidence>
<dbReference type="Pfam" id="PF09294">
    <property type="entry name" value="Interfer-bind"/>
    <property type="match status" value="1"/>
</dbReference>
<reference evidence="4" key="2">
    <citation type="submission" date="2025-09" db="UniProtKB">
        <authorList>
            <consortium name="Ensembl"/>
        </authorList>
    </citation>
    <scope>IDENTIFICATION</scope>
</reference>
<dbReference type="STRING" id="94237.ENSMMOP00000025265"/>
<keyword evidence="5" id="KW-1185">Reference proteome</keyword>
<evidence type="ECO:0000259" key="3">
    <source>
        <dbReference type="Pfam" id="PF09294"/>
    </source>
</evidence>
<proteinExistence type="predicted"/>
<dbReference type="Pfam" id="PF01108">
    <property type="entry name" value="Tissue_fac"/>
    <property type="match status" value="1"/>
</dbReference>
<dbReference type="GO" id="GO:0004896">
    <property type="term" value="F:cytokine receptor activity"/>
    <property type="evidence" value="ECO:0007669"/>
    <property type="project" value="TreeGrafter"/>
</dbReference>
<feature type="transmembrane region" description="Helical" evidence="1">
    <location>
        <begin position="198"/>
        <end position="222"/>
    </location>
</feature>
<keyword evidence="1" id="KW-0812">Transmembrane</keyword>
<dbReference type="InterPro" id="IPR050650">
    <property type="entry name" value="Type-II_Cytokine-TF_Rcpt"/>
</dbReference>
<dbReference type="InterPro" id="IPR013783">
    <property type="entry name" value="Ig-like_fold"/>
</dbReference>
<reference evidence="4" key="1">
    <citation type="submission" date="2025-08" db="UniProtKB">
        <authorList>
            <consortium name="Ensembl"/>
        </authorList>
    </citation>
    <scope>IDENTIFICATION</scope>
</reference>
<dbReference type="InterPro" id="IPR015373">
    <property type="entry name" value="Interferon/interleukin_rcp_dom"/>
</dbReference>
<dbReference type="Ensembl" id="ENSMMOT00000025687.1">
    <property type="protein sequence ID" value="ENSMMOP00000025265.1"/>
    <property type="gene ID" value="ENSMMOG00000019178.1"/>
</dbReference>
<evidence type="ECO:0000259" key="2">
    <source>
        <dbReference type="Pfam" id="PF01108"/>
    </source>
</evidence>
<name>A0A3Q3XAD0_MOLML</name>
<dbReference type="Proteomes" id="UP000261620">
    <property type="component" value="Unplaced"/>
</dbReference>
<sequence>MFVILSLCDAPPAPPQSVRVERWLMTWAAAPDERDVTYTVQYSSFDSRVWTDVTACVRISSTECNVAATKAKDERGCVMLRVQAERRALRSDPVQACSQHGDSCSPEVRLSARPGSLTVHLTGDHSLAVENAAHAKHRVCWGKEGEPLKGKVSSVSIPGLEEGQRYCVEVQYTLYNKTIGVPSCNHCALIPESSKNTWIILTVVFVVIPLILTPIMAYIFMFHCQRVKRWLRITRYQIPEDVSAHTDTRRINDALTYRSCTFMMRSCDLI</sequence>
<accession>A0A3Q3XAD0</accession>
<organism evidence="4 5">
    <name type="scientific">Mola mola</name>
    <name type="common">Ocean sunfish</name>
    <name type="synonym">Tetraodon mola</name>
    <dbReference type="NCBI Taxonomy" id="94237"/>
    <lineage>
        <taxon>Eukaryota</taxon>
        <taxon>Metazoa</taxon>
        <taxon>Chordata</taxon>
        <taxon>Craniata</taxon>
        <taxon>Vertebrata</taxon>
        <taxon>Euteleostomi</taxon>
        <taxon>Actinopterygii</taxon>
        <taxon>Neopterygii</taxon>
        <taxon>Teleostei</taxon>
        <taxon>Neoteleostei</taxon>
        <taxon>Acanthomorphata</taxon>
        <taxon>Eupercaria</taxon>
        <taxon>Tetraodontiformes</taxon>
        <taxon>Molidae</taxon>
        <taxon>Mola</taxon>
    </lineage>
</organism>
<dbReference type="SUPFAM" id="SSF49265">
    <property type="entry name" value="Fibronectin type III"/>
    <property type="match status" value="2"/>
</dbReference>
<dbReference type="PANTHER" id="PTHR20859:SF91">
    <property type="match status" value="1"/>
</dbReference>
<keyword evidence="1" id="KW-1133">Transmembrane helix</keyword>
<evidence type="ECO:0000256" key="1">
    <source>
        <dbReference type="SAM" id="Phobius"/>
    </source>
</evidence>